<feature type="compositionally biased region" description="Basic and acidic residues" evidence="6">
    <location>
        <begin position="54"/>
        <end position="71"/>
    </location>
</feature>
<keyword evidence="9" id="KW-1185">Reference proteome</keyword>
<dbReference type="Proteomes" id="UP000270678">
    <property type="component" value="Chromosome"/>
</dbReference>
<evidence type="ECO:0000256" key="4">
    <source>
        <dbReference type="ARBA" id="ARBA00022729"/>
    </source>
</evidence>
<dbReference type="Gene3D" id="3.40.50.1980">
    <property type="entry name" value="Nitrogenase molybdenum iron protein domain"/>
    <property type="match status" value="2"/>
</dbReference>
<evidence type="ECO:0000256" key="3">
    <source>
        <dbReference type="ARBA" id="ARBA00022448"/>
    </source>
</evidence>
<dbReference type="GO" id="GO:1901678">
    <property type="term" value="P:iron coordination entity transport"/>
    <property type="evidence" value="ECO:0007669"/>
    <property type="project" value="UniProtKB-ARBA"/>
</dbReference>
<keyword evidence="5" id="KW-0175">Coiled coil</keyword>
<protein>
    <submittedName>
        <fullName evidence="8">ABC transporter substrate-binding protein</fullName>
    </submittedName>
</protein>
<dbReference type="PANTHER" id="PTHR30532">
    <property type="entry name" value="IRON III DICITRATE-BINDING PERIPLASMIC PROTEIN"/>
    <property type="match status" value="1"/>
</dbReference>
<dbReference type="PROSITE" id="PS50983">
    <property type="entry name" value="FE_B12_PBP"/>
    <property type="match status" value="1"/>
</dbReference>
<feature type="region of interest" description="Disordered" evidence="6">
    <location>
        <begin position="36"/>
        <end position="71"/>
    </location>
</feature>
<dbReference type="InterPro" id="IPR051313">
    <property type="entry name" value="Bact_iron-sidero_bind"/>
</dbReference>
<evidence type="ECO:0000259" key="7">
    <source>
        <dbReference type="PROSITE" id="PS50983"/>
    </source>
</evidence>
<reference evidence="9" key="1">
    <citation type="submission" date="2018-12" db="EMBL/GenBank/DDBJ databases">
        <title>Complete genome sequence of Paenibacillus sp. MBLB1234.</title>
        <authorList>
            <person name="Nam Y.-D."/>
            <person name="Kang J."/>
            <person name="Chung W.-H."/>
            <person name="Park Y.S."/>
        </authorList>
    </citation>
    <scope>NUCLEOTIDE SEQUENCE [LARGE SCALE GENOMIC DNA]</scope>
    <source>
        <strain evidence="9">MBLB1234</strain>
    </source>
</reference>
<feature type="compositionally biased region" description="Low complexity" evidence="6">
    <location>
        <begin position="39"/>
        <end position="50"/>
    </location>
</feature>
<dbReference type="InterPro" id="IPR002491">
    <property type="entry name" value="ABC_transptr_periplasmic_BD"/>
</dbReference>
<comment type="similarity">
    <text evidence="2">Belongs to the bacterial solute-binding protein 8 family.</text>
</comment>
<evidence type="ECO:0000313" key="8">
    <source>
        <dbReference type="EMBL" id="AZS15133.1"/>
    </source>
</evidence>
<evidence type="ECO:0000256" key="5">
    <source>
        <dbReference type="SAM" id="Coils"/>
    </source>
</evidence>
<comment type="subcellular location">
    <subcellularLocation>
        <location evidence="1">Cell envelope</location>
    </subcellularLocation>
</comment>
<name>A0A3Q9I8E3_9BACL</name>
<feature type="domain" description="Fe/B12 periplasmic-binding" evidence="7">
    <location>
        <begin position="86"/>
        <end position="340"/>
    </location>
</feature>
<proteinExistence type="inferred from homology"/>
<sequence>MSGLWGMREKGWKTLFLVLLSCAIIGSLLAGCSTKAENGAGAPGPKQQAGEVKTSAEADKGNSSEESQERIIKDELGHEVKLTGTPTKIIAPYLEESLLKLGVIPVARYSNAKDGHRDWIEGLSDVPILDFSEGLPSPEVMMSYSPDLIILQTETFAANGVYENYAKVAPTYVFKNASGNVEQSLAAIGDLLGKSAEADAALQDYREKINEAKEKLSKVMENKKIAIIRFAPKGVNMMGGNYLAGYVLHQELGLGKTKLIGDANSVALSLEIVPELDADYIFAIDQGGDRTMMDSSIWKSMSAVKQGHVYEVDSGYWLGSGLIAYEKIIDDVLQFLIPQEG</sequence>
<evidence type="ECO:0000256" key="1">
    <source>
        <dbReference type="ARBA" id="ARBA00004196"/>
    </source>
</evidence>
<dbReference type="AlphaFoldDB" id="A0A3Q9I8E3"/>
<dbReference type="GO" id="GO:0030288">
    <property type="term" value="C:outer membrane-bounded periplasmic space"/>
    <property type="evidence" value="ECO:0007669"/>
    <property type="project" value="TreeGrafter"/>
</dbReference>
<organism evidence="8 9">
    <name type="scientific">Paenibacillus lutimineralis</name>
    <dbReference type="NCBI Taxonomy" id="2707005"/>
    <lineage>
        <taxon>Bacteria</taxon>
        <taxon>Bacillati</taxon>
        <taxon>Bacillota</taxon>
        <taxon>Bacilli</taxon>
        <taxon>Bacillales</taxon>
        <taxon>Paenibacillaceae</taxon>
        <taxon>Paenibacillus</taxon>
    </lineage>
</organism>
<dbReference type="PANTHER" id="PTHR30532:SF1">
    <property type="entry name" value="IRON(3+)-HYDROXAMATE-BINDING PROTEIN FHUD"/>
    <property type="match status" value="1"/>
</dbReference>
<dbReference type="RefSeq" id="WP_126998449.1">
    <property type="nucleotide sequence ID" value="NZ_CP034346.1"/>
</dbReference>
<keyword evidence="3" id="KW-0813">Transport</keyword>
<dbReference type="Pfam" id="PF01497">
    <property type="entry name" value="Peripla_BP_2"/>
    <property type="match status" value="1"/>
</dbReference>
<dbReference type="EMBL" id="CP034346">
    <property type="protein sequence ID" value="AZS15133.1"/>
    <property type="molecule type" value="Genomic_DNA"/>
</dbReference>
<gene>
    <name evidence="8" type="ORF">EI981_12100</name>
</gene>
<feature type="coiled-coil region" evidence="5">
    <location>
        <begin position="195"/>
        <end position="222"/>
    </location>
</feature>
<dbReference type="KEGG" id="plut:EI981_12100"/>
<evidence type="ECO:0000256" key="2">
    <source>
        <dbReference type="ARBA" id="ARBA00008814"/>
    </source>
</evidence>
<dbReference type="OrthoDB" id="2417096at2"/>
<evidence type="ECO:0000256" key="6">
    <source>
        <dbReference type="SAM" id="MobiDB-lite"/>
    </source>
</evidence>
<dbReference type="SUPFAM" id="SSF53807">
    <property type="entry name" value="Helical backbone' metal receptor"/>
    <property type="match status" value="1"/>
</dbReference>
<accession>A0A3Q9I8E3</accession>
<keyword evidence="4" id="KW-0732">Signal</keyword>
<evidence type="ECO:0000313" key="9">
    <source>
        <dbReference type="Proteomes" id="UP000270678"/>
    </source>
</evidence>